<gene>
    <name evidence="1" type="ORF">CKO28_17310</name>
</gene>
<evidence type="ECO:0000313" key="1">
    <source>
        <dbReference type="EMBL" id="MBK1669798.1"/>
    </source>
</evidence>
<dbReference type="Proteomes" id="UP001296873">
    <property type="component" value="Unassembled WGS sequence"/>
</dbReference>
<evidence type="ECO:0000313" key="2">
    <source>
        <dbReference type="Proteomes" id="UP001296873"/>
    </source>
</evidence>
<dbReference type="InterPro" id="IPR013321">
    <property type="entry name" value="Arc_rbn_hlx_hlx"/>
</dbReference>
<protein>
    <recommendedName>
        <fullName evidence="3">CopG family transcriptional regulator</fullName>
    </recommendedName>
</protein>
<organism evidence="1 2">
    <name type="scientific">Rhodovibrio sodomensis</name>
    <dbReference type="NCBI Taxonomy" id="1088"/>
    <lineage>
        <taxon>Bacteria</taxon>
        <taxon>Pseudomonadati</taxon>
        <taxon>Pseudomonadota</taxon>
        <taxon>Alphaproteobacteria</taxon>
        <taxon>Rhodospirillales</taxon>
        <taxon>Rhodovibrionaceae</taxon>
        <taxon>Rhodovibrio</taxon>
    </lineage>
</organism>
<dbReference type="EMBL" id="NRRL01000062">
    <property type="protein sequence ID" value="MBK1669798.1"/>
    <property type="molecule type" value="Genomic_DNA"/>
</dbReference>
<keyword evidence="2" id="KW-1185">Reference proteome</keyword>
<reference evidence="1 2" key="1">
    <citation type="journal article" date="2020" name="Microorganisms">
        <title>Osmotic Adaptation and Compatible Solute Biosynthesis of Phototrophic Bacteria as Revealed from Genome Analyses.</title>
        <authorList>
            <person name="Imhoff J.F."/>
            <person name="Rahn T."/>
            <person name="Kunzel S."/>
            <person name="Keller A."/>
            <person name="Neulinger S.C."/>
        </authorList>
    </citation>
    <scope>NUCLEOTIDE SEQUENCE [LARGE SCALE GENOMIC DNA]</scope>
    <source>
        <strain evidence="1 2">DSM 9895</strain>
    </source>
</reference>
<dbReference type="Gene3D" id="1.10.1220.10">
    <property type="entry name" value="Met repressor-like"/>
    <property type="match status" value="1"/>
</dbReference>
<comment type="caution">
    <text evidence="1">The sequence shown here is derived from an EMBL/GenBank/DDBJ whole genome shotgun (WGS) entry which is preliminary data.</text>
</comment>
<sequence>MKARLCVYLSDQVDQRLALAARRPGASKSAITDAALAAFLSPERDDQRDAAIVRRLDRVSRQLDRLDRDQTIAAESLALFVRYYLTITPPLPGAEQDAARALGKERFAYFVAQLGRRLAGGKSMIRDVLEEIGTTESDFFTEAEIDALRTLKDGAPAAEDGDA</sequence>
<dbReference type="RefSeq" id="WP_200342141.1">
    <property type="nucleotide sequence ID" value="NZ_NRRL01000062.1"/>
</dbReference>
<name>A0ABS1DJX5_9PROT</name>
<accession>A0ABS1DJX5</accession>
<proteinExistence type="predicted"/>
<evidence type="ECO:0008006" key="3">
    <source>
        <dbReference type="Google" id="ProtNLM"/>
    </source>
</evidence>